<dbReference type="Proteomes" id="UP001283361">
    <property type="component" value="Unassembled WGS sequence"/>
</dbReference>
<evidence type="ECO:0000313" key="1">
    <source>
        <dbReference type="EMBL" id="KAK3777480.1"/>
    </source>
</evidence>
<keyword evidence="2" id="KW-1185">Reference proteome</keyword>
<dbReference type="AlphaFoldDB" id="A0AAE1DPG8"/>
<protein>
    <submittedName>
        <fullName evidence="1">Uncharacterized protein</fullName>
    </submittedName>
</protein>
<organism evidence="1 2">
    <name type="scientific">Elysia crispata</name>
    <name type="common">lettuce slug</name>
    <dbReference type="NCBI Taxonomy" id="231223"/>
    <lineage>
        <taxon>Eukaryota</taxon>
        <taxon>Metazoa</taxon>
        <taxon>Spiralia</taxon>
        <taxon>Lophotrochozoa</taxon>
        <taxon>Mollusca</taxon>
        <taxon>Gastropoda</taxon>
        <taxon>Heterobranchia</taxon>
        <taxon>Euthyneura</taxon>
        <taxon>Panpulmonata</taxon>
        <taxon>Sacoglossa</taxon>
        <taxon>Placobranchoidea</taxon>
        <taxon>Plakobranchidae</taxon>
        <taxon>Elysia</taxon>
    </lineage>
</organism>
<gene>
    <name evidence="1" type="ORF">RRG08_032583</name>
</gene>
<accession>A0AAE1DPG8</accession>
<comment type="caution">
    <text evidence="1">The sequence shown here is derived from an EMBL/GenBank/DDBJ whole genome shotgun (WGS) entry which is preliminary data.</text>
</comment>
<sequence>MPPSRQVHFEWPSWTNALWEVNNLLLAASTADQHRIITGWSSPRCHRGAGRKEKQEKPDLFSLSHWITQSPKIRLTRVESRPVLSPRSQSNRDSAAEFNYQIMALEPVDRGFLPLSPDNRRSTFSTGVSTSDTQILDLTGLSVSSVTYNMSNLLTFILLLSQMGSRKSCPCQEFLEKNLTMLSQKTSNYNKNRSSASLRTKHLALQRYVLITKFCSSRHETINTAAVGTNHSAL</sequence>
<proteinExistence type="predicted"/>
<name>A0AAE1DPG8_9GAST</name>
<dbReference type="EMBL" id="JAWDGP010003079">
    <property type="protein sequence ID" value="KAK3777480.1"/>
    <property type="molecule type" value="Genomic_DNA"/>
</dbReference>
<reference evidence="1" key="1">
    <citation type="journal article" date="2023" name="G3 (Bethesda)">
        <title>A reference genome for the long-term kleptoplast-retaining sea slug Elysia crispata morphotype clarki.</title>
        <authorList>
            <person name="Eastman K.E."/>
            <person name="Pendleton A.L."/>
            <person name="Shaikh M.A."/>
            <person name="Suttiyut T."/>
            <person name="Ogas R."/>
            <person name="Tomko P."/>
            <person name="Gavelis G."/>
            <person name="Widhalm J.R."/>
            <person name="Wisecaver J.H."/>
        </authorList>
    </citation>
    <scope>NUCLEOTIDE SEQUENCE</scope>
    <source>
        <strain evidence="1">ECLA1</strain>
    </source>
</reference>
<evidence type="ECO:0000313" key="2">
    <source>
        <dbReference type="Proteomes" id="UP001283361"/>
    </source>
</evidence>